<dbReference type="RefSeq" id="WP_021250020.1">
    <property type="nucleotide sequence ID" value="NZ_ATJV01000069.1"/>
</dbReference>
<evidence type="ECO:0000313" key="1">
    <source>
        <dbReference type="EMBL" id="EPZ14893.1"/>
    </source>
</evidence>
<dbReference type="EMBL" id="ATJV01000069">
    <property type="protein sequence ID" value="EPZ14893.1"/>
    <property type="molecule type" value="Genomic_DNA"/>
</dbReference>
<keyword evidence="2" id="KW-1185">Reference proteome</keyword>
<proteinExistence type="predicted"/>
<dbReference type="PATRIC" id="fig|1348657.5.peg.2619"/>
<gene>
    <name evidence="1" type="ORF">M622_17695</name>
</gene>
<organism evidence="1 2">
    <name type="scientific">Thauera terpenica 58Eu</name>
    <dbReference type="NCBI Taxonomy" id="1348657"/>
    <lineage>
        <taxon>Bacteria</taxon>
        <taxon>Pseudomonadati</taxon>
        <taxon>Pseudomonadota</taxon>
        <taxon>Betaproteobacteria</taxon>
        <taxon>Rhodocyclales</taxon>
        <taxon>Zoogloeaceae</taxon>
        <taxon>Thauera</taxon>
    </lineage>
</organism>
<protein>
    <submittedName>
        <fullName evidence="1">Uncharacterized protein</fullName>
    </submittedName>
</protein>
<accession>T0AWD9</accession>
<sequence length="62" mass="6230">MRPGDLDVFVTVENAAEALQVLALGGVVARVGEDGGRGADGALDLRGMAPKAAARELARVVG</sequence>
<evidence type="ECO:0000313" key="2">
    <source>
        <dbReference type="Proteomes" id="UP000015455"/>
    </source>
</evidence>
<dbReference type="AlphaFoldDB" id="T0AWD9"/>
<comment type="caution">
    <text evidence="1">The sequence shown here is derived from an EMBL/GenBank/DDBJ whole genome shotgun (WGS) entry which is preliminary data.</text>
</comment>
<dbReference type="STRING" id="1348657.M622_17695"/>
<name>T0AWD9_9RHOO</name>
<dbReference type="Proteomes" id="UP000015455">
    <property type="component" value="Unassembled WGS sequence"/>
</dbReference>
<reference evidence="1 2" key="1">
    <citation type="submission" date="2013-06" db="EMBL/GenBank/DDBJ databases">
        <title>Draft genome sequence of Thauera terpenica.</title>
        <authorList>
            <person name="Liu B."/>
            <person name="Frostegard A.H."/>
            <person name="Shapleigh J.P."/>
        </authorList>
    </citation>
    <scope>NUCLEOTIDE SEQUENCE [LARGE SCALE GENOMIC DNA]</scope>
    <source>
        <strain evidence="1 2">58Eu</strain>
    </source>
</reference>